<dbReference type="RefSeq" id="WP_012165302.1">
    <property type="nucleotide sequence ID" value="NC_009925.1"/>
</dbReference>
<organism evidence="2 3">
    <name type="scientific">Acaryochloris marina (strain MBIC 11017)</name>
    <dbReference type="NCBI Taxonomy" id="329726"/>
    <lineage>
        <taxon>Bacteria</taxon>
        <taxon>Bacillati</taxon>
        <taxon>Cyanobacteriota</taxon>
        <taxon>Cyanophyceae</taxon>
        <taxon>Acaryochloridales</taxon>
        <taxon>Acaryochloridaceae</taxon>
        <taxon>Acaryochloris</taxon>
    </lineage>
</organism>
<dbReference type="PROSITE" id="PS00330">
    <property type="entry name" value="HEMOLYSIN_CALCIUM"/>
    <property type="match status" value="3"/>
</dbReference>
<proteinExistence type="predicted"/>
<dbReference type="GO" id="GO:0005509">
    <property type="term" value="F:calcium ion binding"/>
    <property type="evidence" value="ECO:0007669"/>
    <property type="project" value="InterPro"/>
</dbReference>
<name>B0C755_ACAM1</name>
<dbReference type="Pfam" id="PF07452">
    <property type="entry name" value="CHRD"/>
    <property type="match status" value="2"/>
</dbReference>
<dbReference type="Pfam" id="PF00353">
    <property type="entry name" value="HemolysinCabind"/>
    <property type="match status" value="3"/>
</dbReference>
<feature type="domain" description="CHRD" evidence="1">
    <location>
        <begin position="803"/>
        <end position="893"/>
    </location>
</feature>
<dbReference type="KEGG" id="amr:AM1_5066"/>
<dbReference type="SUPFAM" id="SSF51120">
    <property type="entry name" value="beta-Roll"/>
    <property type="match status" value="3"/>
</dbReference>
<reference evidence="2 3" key="1">
    <citation type="journal article" date="2008" name="Proc. Natl. Acad. Sci. U.S.A.">
        <title>Niche adaptation and genome expansion in the chlorophyll d-producing cyanobacterium Acaryochloris marina.</title>
        <authorList>
            <person name="Swingley W.D."/>
            <person name="Chen M."/>
            <person name="Cheung P.C."/>
            <person name="Conrad A.L."/>
            <person name="Dejesa L.C."/>
            <person name="Hao J."/>
            <person name="Honchak B.M."/>
            <person name="Karbach L.E."/>
            <person name="Kurdoglu A."/>
            <person name="Lahiri S."/>
            <person name="Mastrian S.D."/>
            <person name="Miyashita H."/>
            <person name="Page L."/>
            <person name="Ramakrishna P."/>
            <person name="Satoh S."/>
            <person name="Sattley W.M."/>
            <person name="Shimada Y."/>
            <person name="Taylor H.L."/>
            <person name="Tomo T."/>
            <person name="Tsuchiya T."/>
            <person name="Wang Z.T."/>
            <person name="Raymond J."/>
            <person name="Mimuro M."/>
            <person name="Blankenship R.E."/>
            <person name="Touchman J.W."/>
        </authorList>
    </citation>
    <scope>NUCLEOTIDE SEQUENCE [LARGE SCALE GENOMIC DNA]</scope>
    <source>
        <strain evidence="3">MBIC 11017</strain>
    </source>
</reference>
<dbReference type="Proteomes" id="UP000000268">
    <property type="component" value="Chromosome"/>
</dbReference>
<dbReference type="AlphaFoldDB" id="B0C755"/>
<dbReference type="EMBL" id="CP000828">
    <property type="protein sequence ID" value="ABW30032.1"/>
    <property type="molecule type" value="Genomic_DNA"/>
</dbReference>
<evidence type="ECO:0000313" key="2">
    <source>
        <dbReference type="EMBL" id="ABW30032.1"/>
    </source>
</evidence>
<dbReference type="InterPro" id="IPR010895">
    <property type="entry name" value="CHRD"/>
</dbReference>
<dbReference type="HOGENOM" id="CLU_268022_0_0_3"/>
<feature type="domain" description="CHRD" evidence="1">
    <location>
        <begin position="656"/>
        <end position="786"/>
    </location>
</feature>
<evidence type="ECO:0000259" key="1">
    <source>
        <dbReference type="Pfam" id="PF07452"/>
    </source>
</evidence>
<keyword evidence="3" id="KW-1185">Reference proteome</keyword>
<dbReference type="STRING" id="329726.AM1_5066"/>
<sequence>MANRSNRFNGPTQLNDPIVLNDNERATIREDLIAPQGQPAVNIVGEDATLRVTRSGSISAPDSGNTAVLSSGEDARITNRGAISGAFNGISSTGDDLRLSNSGLISSDSRAVDLSDGDGIRVRNSGTILGTGNQRNGTLYVDGTVDDLKIDNTRRGVIDAGEGNLGDAISVQVGAAGDPSNDNIRIDNDGLLQGRGDGPEVFNGGRVTGNGSSGLRFFNGSGQPQATISGSVSNSGTITSEVNVGFLGGLVVEDGVAFQGRITNERRGLISGPRNGLYIGNAEHDLDIINQGRIESGSRAVNIDGTGVNLFNSGQIVGTGDQRNGTVYSDATADDYAIINGRRGVIDAGRGNQGAGVALQTGEVLGDVVNVTFRNAGTIQGRGQAAATSGLAGDGLRIFSGVTGGGTTYQGDIINSGRILSESTQGPTAAIRFSNGLAYQGTLTNERHGLIAGAQNGLYFGDAAHDANVVNRGTIASDSRAVNIDGTGVNLTNSGRIIGSGNQRNGTVYSDATADNYSIVNERRGVIDAGRGNQGAGISLQTGEVDGDIVTASISNAGRIQGRGAGEGNLEGDGIRVFAGADNTTLTSDIDNRGRILGSDDGIDIRTGTTLDGDINNRGIIFGRNNGVEISGAVAGSINNDGLIAGEVAAIDASNAEAAVTVNNRGALKGDVILSGFDDTFTSSSRRGAVITGGLGNDSISGGTGRDTVRFDDIDVPVNVTLDDNGNGTATRKNGFALHFENIEVDSLNTAAVADDAAFLSEALAGNLYFNIHTNDFNGGEIRGQLDNIVSDVTEGGVRTVVLSAVLDAAQEPGPTSDSEATGEGLVTLTVAPDGSITYDLSLQTTGLATFDLLPVAGFSAIHLHNAPAGVNGPVILDVVQDAGGDITGLVQAPGVDTGDGNVFTEIIETDTLASIENVVGSNDNDVILAAAGNNRLEGNDGNDELAGGAGNDTLLGGAGNDTLRGGGGNDITDGGLGIDTADFSDIGAAVTARLDEHGRGIAIYQGPNGRVVDRLISIENLIGSANADSLSGNELANELAGGAGNDTLLGGAGDDILRGGGGNDVTDGGLGIDTADFSDIGAAVTASIDEHGRGTATYQGPNGLVTDQLISIENLTGSENNDVLLGNAEVNVLVGNGGDDTLTGGLGADTFVFGPEALGADVVTDFQDGLDLLDVSAFSLGTTELQSVISSAQQIGGDVLLTFAQENTVLLEGVQAQALDTSDFLS</sequence>
<dbReference type="PRINTS" id="PR00313">
    <property type="entry name" value="CABNDNGRPT"/>
</dbReference>
<dbReference type="eggNOG" id="COG2931">
    <property type="taxonomic scope" value="Bacteria"/>
</dbReference>
<dbReference type="Gene3D" id="2.150.10.10">
    <property type="entry name" value="Serralysin-like metalloprotease, C-terminal"/>
    <property type="match status" value="3"/>
</dbReference>
<evidence type="ECO:0000313" key="3">
    <source>
        <dbReference type="Proteomes" id="UP000000268"/>
    </source>
</evidence>
<dbReference type="InterPro" id="IPR011049">
    <property type="entry name" value="Serralysin-like_metalloprot_C"/>
</dbReference>
<dbReference type="InterPro" id="IPR001343">
    <property type="entry name" value="Hemolysn_Ca-bd"/>
</dbReference>
<gene>
    <name evidence="2" type="ordered locus">AM1_5066</name>
</gene>
<protein>
    <submittedName>
        <fullName evidence="2">Hemolysin-type calcium-binding region protein, putative</fullName>
    </submittedName>
</protein>
<dbReference type="OrthoDB" id="490661at2"/>
<dbReference type="InterPro" id="IPR018511">
    <property type="entry name" value="Hemolysin-typ_Ca-bd_CS"/>
</dbReference>
<accession>B0C755</accession>